<comment type="caution">
    <text evidence="2">The sequence shown here is derived from an EMBL/GenBank/DDBJ whole genome shotgun (WGS) entry which is preliminary data.</text>
</comment>
<dbReference type="AlphaFoldDB" id="A0ABD1E487"/>
<evidence type="ECO:0000313" key="2">
    <source>
        <dbReference type="EMBL" id="KAL1487856.1"/>
    </source>
</evidence>
<accession>A0ABD1E487</accession>
<gene>
    <name evidence="2" type="ORF">ABEB36_015506</name>
</gene>
<dbReference type="Proteomes" id="UP001566132">
    <property type="component" value="Unassembled WGS sequence"/>
</dbReference>
<evidence type="ECO:0000313" key="3">
    <source>
        <dbReference type="Proteomes" id="UP001566132"/>
    </source>
</evidence>
<name>A0ABD1E487_HYPHA</name>
<sequence>MKLHSKSGIKENLILDTSEHLVNLDPKKKIRVTRDIKFFNEFDTPTKYEEFITEKIINGKTQISNDKTQDNNIQEIMLDHNYTNKENISTVEIEDKQDKFNINDNDELNINNDEIIIDDTQIEMNKTKMKRGRGRPTFMKTGKRGRPAK</sequence>
<proteinExistence type="predicted"/>
<evidence type="ECO:0000256" key="1">
    <source>
        <dbReference type="SAM" id="MobiDB-lite"/>
    </source>
</evidence>
<reference evidence="2 3" key="1">
    <citation type="submission" date="2024-05" db="EMBL/GenBank/DDBJ databases">
        <title>Genetic variation in Jamaican populations of the coffee berry borer (Hypothenemus hampei).</title>
        <authorList>
            <person name="Errbii M."/>
            <person name="Myrie A."/>
        </authorList>
    </citation>
    <scope>NUCLEOTIDE SEQUENCE [LARGE SCALE GENOMIC DNA]</scope>
    <source>
        <strain evidence="2">JA-Hopewell-2020-01-JO</strain>
        <tissue evidence="2">Whole body</tissue>
    </source>
</reference>
<keyword evidence="3" id="KW-1185">Reference proteome</keyword>
<dbReference type="EMBL" id="JBDJPC010000017">
    <property type="protein sequence ID" value="KAL1487856.1"/>
    <property type="molecule type" value="Genomic_DNA"/>
</dbReference>
<protein>
    <submittedName>
        <fullName evidence="2">Uncharacterized protein</fullName>
    </submittedName>
</protein>
<organism evidence="2 3">
    <name type="scientific">Hypothenemus hampei</name>
    <name type="common">Coffee berry borer</name>
    <dbReference type="NCBI Taxonomy" id="57062"/>
    <lineage>
        <taxon>Eukaryota</taxon>
        <taxon>Metazoa</taxon>
        <taxon>Ecdysozoa</taxon>
        <taxon>Arthropoda</taxon>
        <taxon>Hexapoda</taxon>
        <taxon>Insecta</taxon>
        <taxon>Pterygota</taxon>
        <taxon>Neoptera</taxon>
        <taxon>Endopterygota</taxon>
        <taxon>Coleoptera</taxon>
        <taxon>Polyphaga</taxon>
        <taxon>Cucujiformia</taxon>
        <taxon>Curculionidae</taxon>
        <taxon>Scolytinae</taxon>
        <taxon>Hypothenemus</taxon>
    </lineage>
</organism>
<feature type="region of interest" description="Disordered" evidence="1">
    <location>
        <begin position="128"/>
        <end position="149"/>
    </location>
</feature>